<dbReference type="InterPro" id="IPR029033">
    <property type="entry name" value="His_PPase_superfam"/>
</dbReference>
<dbReference type="PANTHER" id="PTHR11931">
    <property type="entry name" value="PHOSPHOGLYCERATE MUTASE"/>
    <property type="match status" value="1"/>
</dbReference>
<dbReference type="SUPFAM" id="SSF53254">
    <property type="entry name" value="Phosphoglycerate mutase-like"/>
    <property type="match status" value="1"/>
</dbReference>
<feature type="active site" description="Tele-phosphohistidine intermediate" evidence="5">
    <location>
        <position position="17"/>
    </location>
</feature>
<dbReference type="EMBL" id="PDJQ01000001">
    <property type="protein sequence ID" value="PFG73770.1"/>
    <property type="molecule type" value="Genomic_DNA"/>
</dbReference>
<dbReference type="PROSITE" id="PS00175">
    <property type="entry name" value="PG_MUTASE"/>
    <property type="match status" value="1"/>
</dbReference>
<evidence type="ECO:0000256" key="6">
    <source>
        <dbReference type="PIRSR" id="PIRSR613078-2"/>
    </source>
</evidence>
<comment type="similarity">
    <text evidence="1">Belongs to the phosphoglycerate mutase family. BPG-dependent PGAM subfamily.</text>
</comment>
<dbReference type="Proteomes" id="UP000223071">
    <property type="component" value="Unassembled WGS sequence"/>
</dbReference>
<evidence type="ECO:0000256" key="1">
    <source>
        <dbReference type="ARBA" id="ARBA00006717"/>
    </source>
</evidence>
<feature type="binding site" evidence="6">
    <location>
        <begin position="16"/>
        <end position="23"/>
    </location>
    <ligand>
        <name>substrate</name>
    </ligand>
</feature>
<feature type="active site" description="Proton donor/acceptor" evidence="5">
    <location>
        <position position="90"/>
    </location>
</feature>
<evidence type="ECO:0000313" key="7">
    <source>
        <dbReference type="EMBL" id="PFG73770.1"/>
    </source>
</evidence>
<evidence type="ECO:0000256" key="5">
    <source>
        <dbReference type="PIRSR" id="PIRSR613078-1"/>
    </source>
</evidence>
<dbReference type="CDD" id="cd07067">
    <property type="entry name" value="HP_PGM_like"/>
    <property type="match status" value="1"/>
</dbReference>
<comment type="caution">
    <text evidence="7">The sequence shown here is derived from an EMBL/GenBank/DDBJ whole genome shotgun (WGS) entry which is preliminary data.</text>
</comment>
<proteinExistence type="inferred from homology"/>
<accession>A0A2A9HF87</accession>
<sequence length="212" mass="23610">MLARVERRVTRLLLTRHGQTVANVEGRFCGHSETELTPLGREQARALGRRLAGTRIDACYTSDLGRAIATARLALGERGIAPVPRAELRERHYGAWELEREEDVRRRDPQRFAQMEAEDPAWQPPGGETTTMVRVRTFAALREIAAAHPGGTVLVVGHGTMLNCLVSMVLGMPETHVFRFDVRHCALFEVEERNGRLAVVRMNDAAHLDGLG</sequence>
<dbReference type="InterPro" id="IPR001345">
    <property type="entry name" value="PG/BPGM_mutase_AS"/>
</dbReference>
<dbReference type="PIRSF" id="PIRSF000709">
    <property type="entry name" value="6PFK_2-Ptase"/>
    <property type="match status" value="1"/>
</dbReference>
<dbReference type="SMART" id="SM00855">
    <property type="entry name" value="PGAM"/>
    <property type="match status" value="1"/>
</dbReference>
<feature type="binding site" evidence="6">
    <location>
        <begin position="90"/>
        <end position="93"/>
    </location>
    <ligand>
        <name>substrate</name>
    </ligand>
</feature>
<gene>
    <name evidence="7" type="ORF">A9A59_0974</name>
</gene>
<keyword evidence="3" id="KW-0324">Glycolysis</keyword>
<feature type="binding site" evidence="6">
    <location>
        <position position="66"/>
    </location>
    <ligand>
        <name>substrate</name>
    </ligand>
</feature>
<dbReference type="InterPro" id="IPR013078">
    <property type="entry name" value="His_Pase_superF_clade-1"/>
</dbReference>
<dbReference type="AlphaFoldDB" id="A0A2A9HF87"/>
<evidence type="ECO:0000256" key="4">
    <source>
        <dbReference type="ARBA" id="ARBA00023235"/>
    </source>
</evidence>
<reference evidence="7 8" key="1">
    <citation type="submission" date="2017-09" db="EMBL/GenBank/DDBJ databases">
        <title>Sequencing the genomes of two abundant thermophiles in Great Basin hot springs: Thermocrinis jamiesonii and novel Chloroflexi Thermoflexus hugenholtzii.</title>
        <authorList>
            <person name="Hedlund B."/>
        </authorList>
    </citation>
    <scope>NUCLEOTIDE SEQUENCE [LARGE SCALE GENOMIC DNA]</scope>
    <source>
        <strain evidence="7 8">G233</strain>
    </source>
</reference>
<organism evidence="7 8">
    <name type="scientific">Tepidiforma thermophila (strain KCTC 52669 / CGMCC 1.13589 / G233)</name>
    <dbReference type="NCBI Taxonomy" id="2761530"/>
    <lineage>
        <taxon>Bacteria</taxon>
        <taxon>Bacillati</taxon>
        <taxon>Chloroflexota</taxon>
        <taxon>Tepidiformia</taxon>
        <taxon>Tepidiformales</taxon>
        <taxon>Tepidiformaceae</taxon>
        <taxon>Tepidiforma</taxon>
    </lineage>
</organism>
<dbReference type="GO" id="GO:0004619">
    <property type="term" value="F:phosphoglycerate mutase activity"/>
    <property type="evidence" value="ECO:0007669"/>
    <property type="project" value="UniProtKB-EC"/>
</dbReference>
<dbReference type="Gene3D" id="3.40.50.1240">
    <property type="entry name" value="Phosphoglycerate mutase-like"/>
    <property type="match status" value="1"/>
</dbReference>
<dbReference type="GO" id="GO:0006096">
    <property type="term" value="P:glycolytic process"/>
    <property type="evidence" value="ECO:0007669"/>
    <property type="project" value="UniProtKB-KW"/>
</dbReference>
<name>A0A2A9HF87_TEPT2</name>
<dbReference type="EC" id="5.4.2.11" evidence="2"/>
<keyword evidence="8" id="KW-1185">Reference proteome</keyword>
<keyword evidence="4" id="KW-0413">Isomerase</keyword>
<evidence type="ECO:0000313" key="8">
    <source>
        <dbReference type="Proteomes" id="UP000223071"/>
    </source>
</evidence>
<evidence type="ECO:0000256" key="2">
    <source>
        <dbReference type="ARBA" id="ARBA00012028"/>
    </source>
</evidence>
<evidence type="ECO:0000256" key="3">
    <source>
        <dbReference type="ARBA" id="ARBA00023152"/>
    </source>
</evidence>
<dbReference type="Pfam" id="PF00300">
    <property type="entry name" value="His_Phos_1"/>
    <property type="match status" value="1"/>
</dbReference>
<dbReference type="InterPro" id="IPR005952">
    <property type="entry name" value="Phosphogly_mut1"/>
</dbReference>
<protein>
    <recommendedName>
        <fullName evidence="2">phosphoglycerate mutase (2,3-diphosphoglycerate-dependent)</fullName>
        <ecNumber evidence="2">5.4.2.11</ecNumber>
    </recommendedName>
</protein>